<dbReference type="SMART" id="SM00458">
    <property type="entry name" value="RICIN"/>
    <property type="match status" value="4"/>
</dbReference>
<keyword evidence="5" id="KW-0677">Repeat</keyword>
<feature type="domain" description="Ricin B lectin" evidence="11">
    <location>
        <begin position="272"/>
        <end position="416"/>
    </location>
</feature>
<comment type="similarity">
    <text evidence="8">Belongs to the pierisin ADP-ribosyltransferase family.</text>
</comment>
<keyword evidence="1" id="KW-0328">Glycosyltransferase</keyword>
<dbReference type="PROSITE" id="PS50231">
    <property type="entry name" value="RICIN_B_LECTIN"/>
    <property type="match status" value="3"/>
</dbReference>
<evidence type="ECO:0000256" key="6">
    <source>
        <dbReference type="ARBA" id="ARBA00023027"/>
    </source>
</evidence>
<dbReference type="InterPro" id="IPR000772">
    <property type="entry name" value="Ricin_B_lectin"/>
</dbReference>
<evidence type="ECO:0000256" key="9">
    <source>
        <dbReference type="ARBA" id="ARBA00069906"/>
    </source>
</evidence>
<dbReference type="AlphaFoldDB" id="C6L2F6"/>
<dbReference type="InterPro" id="IPR035992">
    <property type="entry name" value="Ricin_B-like_lectins"/>
</dbReference>
<dbReference type="FunFam" id="2.80.10.50:FF:000106">
    <property type="entry name" value="Pierisin"/>
    <property type="match status" value="1"/>
</dbReference>
<evidence type="ECO:0000256" key="5">
    <source>
        <dbReference type="ARBA" id="ARBA00022737"/>
    </source>
</evidence>
<evidence type="ECO:0000256" key="7">
    <source>
        <dbReference type="ARBA" id="ARBA00050505"/>
    </source>
</evidence>
<evidence type="ECO:0000256" key="3">
    <source>
        <dbReference type="ARBA" id="ARBA00022695"/>
    </source>
</evidence>
<feature type="domain" description="Ricin B lectin" evidence="11">
    <location>
        <begin position="425"/>
        <end position="568"/>
    </location>
</feature>
<evidence type="ECO:0000256" key="10">
    <source>
        <dbReference type="ARBA" id="ARBA00076435"/>
    </source>
</evidence>
<feature type="domain" description="Ricin B lectin" evidence="11">
    <location>
        <begin position="578"/>
        <end position="715"/>
    </location>
</feature>
<evidence type="ECO:0000256" key="1">
    <source>
        <dbReference type="ARBA" id="ARBA00022676"/>
    </source>
</evidence>
<protein>
    <recommendedName>
        <fullName evidence="9">Pierisin</fullName>
    </recommendedName>
    <alternativeName>
        <fullName evidence="10">NAD--DNA ADP-ribosyltransferase</fullName>
    </alternativeName>
</protein>
<dbReference type="CDD" id="cd23498">
    <property type="entry name" value="beta-trefoil_Ricin_MTX-like_rpt4"/>
    <property type="match status" value="1"/>
</dbReference>
<evidence type="ECO:0000256" key="8">
    <source>
        <dbReference type="ARBA" id="ARBA00061241"/>
    </source>
</evidence>
<name>C6L2F6_APOCT</name>
<dbReference type="Gene3D" id="2.80.10.50">
    <property type="match status" value="4"/>
</dbReference>
<dbReference type="InterPro" id="IPR054695">
    <property type="entry name" value="Pierisin-like_dom"/>
</dbReference>
<dbReference type="Gene3D" id="3.90.210.10">
    <property type="entry name" value="Heat-Labile Enterotoxin, subunit A"/>
    <property type="match status" value="1"/>
</dbReference>
<dbReference type="SUPFAM" id="SSF56399">
    <property type="entry name" value="ADP-ribosylation"/>
    <property type="match status" value="1"/>
</dbReference>
<feature type="domain" description="Ricin B lectin" evidence="11">
    <location>
        <begin position="724"/>
        <end position="856"/>
    </location>
</feature>
<dbReference type="CDD" id="cd23497">
    <property type="entry name" value="beta-trefoil_Ricin_MTX-like_rpt1-3"/>
    <property type="match status" value="2"/>
</dbReference>
<dbReference type="GO" id="GO:0016757">
    <property type="term" value="F:glycosyltransferase activity"/>
    <property type="evidence" value="ECO:0007669"/>
    <property type="project" value="UniProtKB-KW"/>
</dbReference>
<dbReference type="EMBL" id="AB477052">
    <property type="protein sequence ID" value="BAH96563.1"/>
    <property type="molecule type" value="mRNA"/>
</dbReference>
<keyword evidence="6" id="KW-0520">NAD</keyword>
<evidence type="ECO:0000313" key="12">
    <source>
        <dbReference type="EMBL" id="BAH96563.1"/>
    </source>
</evidence>
<evidence type="ECO:0000256" key="2">
    <source>
        <dbReference type="ARBA" id="ARBA00022679"/>
    </source>
</evidence>
<dbReference type="GO" id="GO:0006915">
    <property type="term" value="P:apoptotic process"/>
    <property type="evidence" value="ECO:0007669"/>
    <property type="project" value="UniProtKB-KW"/>
</dbReference>
<keyword evidence="2" id="KW-0808">Transferase</keyword>
<comment type="catalytic activity">
    <reaction evidence="7">
        <text>a 2'-deoxyguanosine in DNA + NAD(+) = an N(2)-(ADP-L-ribosyl)-2'-deoxyguanosine in DNA + nicotinamide + H(+)</text>
        <dbReference type="Rhea" id="RHEA:71807"/>
        <dbReference type="Rhea" id="RHEA-COMP:11367"/>
        <dbReference type="Rhea" id="RHEA-COMP:18062"/>
        <dbReference type="ChEBI" id="CHEBI:15378"/>
        <dbReference type="ChEBI" id="CHEBI:17154"/>
        <dbReference type="ChEBI" id="CHEBI:57540"/>
        <dbReference type="ChEBI" id="CHEBI:85445"/>
        <dbReference type="ChEBI" id="CHEBI:142722"/>
    </reaction>
</comment>
<proteinExistence type="evidence at transcript level"/>
<evidence type="ECO:0000256" key="4">
    <source>
        <dbReference type="ARBA" id="ARBA00022703"/>
    </source>
</evidence>
<accession>C6L2F6</accession>
<organism evidence="12">
    <name type="scientific">Aporia crataegi</name>
    <name type="common">Black-veined white butterfly</name>
    <dbReference type="NCBI Taxonomy" id="129397"/>
    <lineage>
        <taxon>Eukaryota</taxon>
        <taxon>Metazoa</taxon>
        <taxon>Ecdysozoa</taxon>
        <taxon>Arthropoda</taxon>
        <taxon>Hexapoda</taxon>
        <taxon>Insecta</taxon>
        <taxon>Pterygota</taxon>
        <taxon>Neoptera</taxon>
        <taxon>Endopterygota</taxon>
        <taxon>Lepidoptera</taxon>
        <taxon>Glossata</taxon>
        <taxon>Ditrysia</taxon>
        <taxon>Papilionoidea</taxon>
        <taxon>Pieridae</taxon>
        <taxon>Pierinae</taxon>
        <taxon>Aporia</taxon>
    </lineage>
</organism>
<dbReference type="SUPFAM" id="SSF50370">
    <property type="entry name" value="Ricin B-like lectins"/>
    <property type="match status" value="4"/>
</dbReference>
<dbReference type="Pfam" id="PF22596">
    <property type="entry name" value="Scabin-like"/>
    <property type="match status" value="1"/>
</dbReference>
<sequence>MPKPDDGRAPPPEITNGVLAAVVAWIRFVNLEVINLYLTRNWPQSLLGVSEPRWRPIEVRDTDNVVRLDRRQRLVRWDRRPPNEIFLNGFVPIVTNENPDWSQTDLYNFAKSNVPSIFVSTTKTQFKKNGKYVWTPRSANRGIVYQYEIYAPGGLDVNESLSEQSPWPNQMEVAFPGGIQNVYIRSARELHDGRVQRIWINPNFLDPNELAPIACSSRTPQVMWRENHPDGGNKDSGRAQISPDELMYGGDGDVVEDPFDNETDNAQPFPNGQFMIESVLNDNYFLDLAQNKQGGIVHSHAYNGAWLNQRWEFIYDSSKKAYKIKSKLNANLLLSWDSNANPKEMILRGYTVSGSNNQYWRIEHVNDECYRLRNLENLNMIVTVQNNFNLLGGKEVLVESGISTSGKDNNQKWRMRPVSFQVIPDGNYRIFNCKLPDIVVDYSNQNDHLIHGHSFLDSNSQEWRFTYDDKKESYKIISGLNSSLFLSWDSNANPKEVILRAYTNSGSNNQYWRIEQNEDGSYKLRNMADLSLIMQLDYQKNSPHGGLNLIVHNDSKDYPNLYPNWKIVLVSYKCIPDGNYNIFNRHMPNIVIDSSNQKDALIHGHAYCANNNQKWSFVYDENKKAYKIKSGINSALWLSWDSNAASKEILLRAYTESGSLNQYWRIELTNDGSYKLRNLLNLEKIIAVVNKNSPYGGKELIVSDSNEGWSNWYLNRIGEVVIPDGKYRIATKVNYKKVIDYNRDRNLVIMDNINLASSEWEIKYDSTKKAYNIYSGQYFNIGWIYQNKNFYVKVDNIDGTDHGDSRYFWIIEYSIQYGCYMIRSLYDPSHAVGYSNNNFVVTDTSTYSDNQLFHFIPI</sequence>
<keyword evidence="4" id="KW-0053">Apoptosis</keyword>
<reference evidence="12" key="1">
    <citation type="journal article" date="2009" name="Comp. Biochem. Physiol. B, Biochem. Mol. Biol.">
        <title>Molecular cloning of apoptosis-inducing Pierisin-like proteins, from two species of white butterfly, Pieris melete and Aporia crataegi.</title>
        <authorList>
            <person name="Yamamoto M."/>
            <person name="Nakano T."/>
            <person name="Matsushima-Hibiya Y."/>
            <person name="Totsuka Y."/>
            <person name="Takahashi-Nakaguchi A."/>
            <person name="Matsumoto Y."/>
            <person name="Sugimura T."/>
            <person name="Wakabayashi K."/>
        </authorList>
    </citation>
    <scope>NUCLEOTIDE SEQUENCE</scope>
</reference>
<evidence type="ECO:0000259" key="11">
    <source>
        <dbReference type="SMART" id="SM00458"/>
    </source>
</evidence>
<dbReference type="Pfam" id="PF14200">
    <property type="entry name" value="RicinB_lectin_2"/>
    <property type="match status" value="3"/>
</dbReference>
<dbReference type="GO" id="GO:0016779">
    <property type="term" value="F:nucleotidyltransferase activity"/>
    <property type="evidence" value="ECO:0007669"/>
    <property type="project" value="UniProtKB-KW"/>
</dbReference>
<keyword evidence="3" id="KW-0548">Nucleotidyltransferase</keyword>
<dbReference type="CAZy" id="CBM13">
    <property type="family name" value="Carbohydrate-Binding Module Family 13"/>
</dbReference>